<dbReference type="PANTHER" id="PTHR38467">
    <property type="match status" value="1"/>
</dbReference>
<dbReference type="NCBIfam" id="TIGR03783">
    <property type="entry name" value="Bac_Flav_CT_G"/>
    <property type="match status" value="1"/>
</dbReference>
<evidence type="ECO:0000259" key="1">
    <source>
        <dbReference type="Pfam" id="PF12991"/>
    </source>
</evidence>
<evidence type="ECO:0000313" key="4">
    <source>
        <dbReference type="Proteomes" id="UP000607559"/>
    </source>
</evidence>
<protein>
    <submittedName>
        <fullName evidence="3">Transposase</fullName>
    </submittedName>
</protein>
<reference evidence="3" key="1">
    <citation type="journal article" date="2014" name="Int. J. Syst. Evol. Microbiol.">
        <title>Complete genome sequence of Corynebacterium casei LMG S-19264T (=DSM 44701T), isolated from a smear-ripened cheese.</title>
        <authorList>
            <consortium name="US DOE Joint Genome Institute (JGI-PGF)"/>
            <person name="Walter F."/>
            <person name="Albersmeier A."/>
            <person name="Kalinowski J."/>
            <person name="Ruckert C."/>
        </authorList>
    </citation>
    <scope>NUCLEOTIDE SEQUENCE</scope>
    <source>
        <strain evidence="3">CGMCC 1.15448</strain>
    </source>
</reference>
<name>A0A8J2UIN9_9BACT</name>
<dbReference type="RefSeq" id="WP_188937808.1">
    <property type="nucleotide sequence ID" value="NZ_BMJC01000007.1"/>
</dbReference>
<dbReference type="Pfam" id="PF19044">
    <property type="entry name" value="P-loop_TraG"/>
    <property type="match status" value="1"/>
</dbReference>
<reference evidence="3" key="2">
    <citation type="submission" date="2020-09" db="EMBL/GenBank/DDBJ databases">
        <authorList>
            <person name="Sun Q."/>
            <person name="Zhou Y."/>
        </authorList>
    </citation>
    <scope>NUCLEOTIDE SEQUENCE</scope>
    <source>
        <strain evidence="3">CGMCC 1.15448</strain>
    </source>
</reference>
<dbReference type="PANTHER" id="PTHR38467:SF1">
    <property type="entry name" value="CONJUGATIVE TRANSFER: ASSEMBLY"/>
    <property type="match status" value="1"/>
</dbReference>
<evidence type="ECO:0000313" key="3">
    <source>
        <dbReference type="EMBL" id="GGB23869.1"/>
    </source>
</evidence>
<proteinExistence type="predicted"/>
<accession>A0A8J2UIN9</accession>
<gene>
    <name evidence="3" type="ORF">GCM10011511_54700</name>
</gene>
<comment type="caution">
    <text evidence="3">The sequence shown here is derived from an EMBL/GenBank/DDBJ whole genome shotgun (WGS) entry which is preliminary data.</text>
</comment>
<dbReference type="Gene3D" id="1.10.8.730">
    <property type="match status" value="1"/>
</dbReference>
<dbReference type="Proteomes" id="UP000607559">
    <property type="component" value="Unassembled WGS sequence"/>
</dbReference>
<dbReference type="InterPro" id="IPR027417">
    <property type="entry name" value="P-loop_NTPase"/>
</dbReference>
<dbReference type="Gene3D" id="3.40.50.300">
    <property type="entry name" value="P-loop containing nucleotide triphosphate hydrolases"/>
    <property type="match status" value="1"/>
</dbReference>
<dbReference type="SUPFAM" id="SSF52540">
    <property type="entry name" value="P-loop containing nucleoside triphosphate hydrolases"/>
    <property type="match status" value="1"/>
</dbReference>
<feature type="domain" description="TraG P-loop" evidence="2">
    <location>
        <begin position="410"/>
        <end position="821"/>
    </location>
</feature>
<evidence type="ECO:0000259" key="2">
    <source>
        <dbReference type="Pfam" id="PF19044"/>
    </source>
</evidence>
<dbReference type="AlphaFoldDB" id="A0A8J2UIN9"/>
<dbReference type="InterPro" id="IPR024451">
    <property type="entry name" value="TraG_N_Bacteroidetes"/>
</dbReference>
<feature type="domain" description="TraG N-terminal Bacteroidetes" evidence="1">
    <location>
        <begin position="4"/>
        <end position="50"/>
    </location>
</feature>
<dbReference type="InterPro" id="IPR022509">
    <property type="entry name" value="Conjugation_ATPase_TraG"/>
</dbReference>
<keyword evidence="4" id="KW-1185">Reference proteome</keyword>
<organism evidence="3 4">
    <name type="scientific">Puia dinghuensis</name>
    <dbReference type="NCBI Taxonomy" id="1792502"/>
    <lineage>
        <taxon>Bacteria</taxon>
        <taxon>Pseudomonadati</taxon>
        <taxon>Bacteroidota</taxon>
        <taxon>Chitinophagia</taxon>
        <taxon>Chitinophagales</taxon>
        <taxon>Chitinophagaceae</taxon>
        <taxon>Puia</taxon>
    </lineage>
</organism>
<dbReference type="InterPro" id="IPR043964">
    <property type="entry name" value="P-loop_TraG"/>
</dbReference>
<dbReference type="InterPro" id="IPR053155">
    <property type="entry name" value="F-pilin_assembly_TraC"/>
</dbReference>
<dbReference type="EMBL" id="BMJC01000007">
    <property type="protein sequence ID" value="GGB23869.1"/>
    <property type="molecule type" value="Genomic_DNA"/>
</dbReference>
<dbReference type="Pfam" id="PF12991">
    <property type="entry name" value="DUF3875"/>
    <property type="match status" value="1"/>
</dbReference>
<sequence length="1046" mass="117759">MRSYQIHTFLPIQEIDNNCLLSRNGDIAIACAVTKQPLYDLSPAEYGRLHETLQKAMELFTYGTIVHFQDIYNNTAWTDLTLPTDTGDILADSSNRHFNGRLYRMQRSFLYITKRTATRRPPDSSLSSLLRSAHDPQYCSTQAEIDAFLAECRQFIDGLNASGVIQLKHLTGEDLMGTMSRTGLLEQYMTLEQFQRAAVLQDVDIDKGEIRVGRKRLVLYTLADAANLPSQCSPFRLYEPYSTANTNYPIGHATTLGPLLDVDHICNLYIEKFDARDELQRLETQRRRLHSMAGADRTNAATAADIDAFLDQAAKPGQWVVRVHQNILGWTEDPAFLPELNSRIITAIHRTGATPHLETVGAPQIWWAGIPGNAGDLPVNETFLSFPGAALCWLIPEGSDPTTKTTTPSGIRLGDRHTGIPVNVDLSDEPLKKGWITNRNKFILGGSGSGKSFFTNLLVRSYHAQRAHIVLLDIGGSYKSLCQLLDGYYFECAEANPIRFNPFLLAEGETLDTEKKESLKALLLTLWKKTDEGFRRSEYVALSNMIEGYYAWLADIPSTTPCFDSFYEWTRDVFQPRVVEVGVRESDFDCRNLLYVLRPYYKGGEYDYLLNATENTDLFHQRLIVFDLDAIKDHPILFPITTIIIMELFTSKMRKLKGVRKVILLEEAWKAIAKEGMSDYVKYLFKTVRKFYGEAIVVTQDIEDIVSSPVVKNAIINNADCKILLDQSKFLNRFDQIQELLGLTEKDKTMVLSLNRANDPNLKYKEVFIGLGADHGRVYRVEVPLEEYLVYTTEEKEKVKVFEYAGQHGSLWKGIDALAADIRSGAVKLLVAALLTGLFLLAPHARASAQVDIIGDAIKEALESADLHIQRLQTKTILLQNAEKALENTMAGDLLDDITGWVQQQKDLYGEYYNELWQVKDAFVHYSKVVTLLDRQAQLVSDYQRATAAVKQDAHFSPGELTHILSVYSGILDASIRDVGRLATVLTGFATQMDDAARLRLLDETAADIDRNSATLRTFTQENSLLSLQRAKDAADIQVIQKLYGL</sequence>